<gene>
    <name evidence="1" type="ORF">I4F81_010948</name>
</gene>
<keyword evidence="2" id="KW-1185">Reference proteome</keyword>
<evidence type="ECO:0000313" key="1">
    <source>
        <dbReference type="EMBL" id="KAK1868461.1"/>
    </source>
</evidence>
<evidence type="ECO:0000313" key="2">
    <source>
        <dbReference type="Proteomes" id="UP000798662"/>
    </source>
</evidence>
<comment type="caution">
    <text evidence="1">The sequence shown here is derived from an EMBL/GenBank/DDBJ whole genome shotgun (WGS) entry which is preliminary data.</text>
</comment>
<reference evidence="1" key="1">
    <citation type="submission" date="2019-11" db="EMBL/GenBank/DDBJ databases">
        <title>Nori genome reveals adaptations in red seaweeds to the harsh intertidal environment.</title>
        <authorList>
            <person name="Wang D."/>
            <person name="Mao Y."/>
        </authorList>
    </citation>
    <scope>NUCLEOTIDE SEQUENCE</scope>
    <source>
        <tissue evidence="1">Gametophyte</tissue>
    </source>
</reference>
<proteinExistence type="predicted"/>
<protein>
    <submittedName>
        <fullName evidence="1">Uncharacterized protein</fullName>
    </submittedName>
</protein>
<sequence length="182" mass="19087">MQVRLPAMADLPCPSASLRALRRAMGDLVDHLRFFGILAGPPGRAELRACVPSHPKLVLLFVALGLAVMWVHTGGMTASGTGGTFSTRPELVDDKLVMLGVLVSLRACTVSLVQADLTTASTGDGSPASLMLYRIEIQTIAGGYALAAATVATQEVWRCLPLVDQDAGMMARSVHAAGSLFI</sequence>
<name>A0ACC3CFC4_PYRYE</name>
<accession>A0ACC3CFC4</accession>
<dbReference type="EMBL" id="CM020620">
    <property type="protein sequence ID" value="KAK1868461.1"/>
    <property type="molecule type" value="Genomic_DNA"/>
</dbReference>
<organism evidence="1 2">
    <name type="scientific">Pyropia yezoensis</name>
    <name type="common">Susabi-nori</name>
    <name type="synonym">Porphyra yezoensis</name>
    <dbReference type="NCBI Taxonomy" id="2788"/>
    <lineage>
        <taxon>Eukaryota</taxon>
        <taxon>Rhodophyta</taxon>
        <taxon>Bangiophyceae</taxon>
        <taxon>Bangiales</taxon>
        <taxon>Bangiaceae</taxon>
        <taxon>Pyropia</taxon>
    </lineage>
</organism>
<dbReference type="Proteomes" id="UP000798662">
    <property type="component" value="Chromosome 3"/>
</dbReference>